<dbReference type="NCBIfam" id="TIGR03824">
    <property type="entry name" value="FlgM_jcvi"/>
    <property type="match status" value="1"/>
</dbReference>
<evidence type="ECO:0000259" key="10">
    <source>
        <dbReference type="Pfam" id="PF04316"/>
    </source>
</evidence>
<gene>
    <name evidence="11" type="primary">flgM</name>
    <name evidence="11" type="ORF">WG219_20960</name>
</gene>
<sequence length="94" mass="9985">MEISRHLKPSLNLPSEAPAQVSSARPAQSGSTSREAIGAEALHLERLQTALSQLPDVDEDKISTLKLALARGELSLDMAALATSIYTYHSGNDA</sequence>
<dbReference type="InterPro" id="IPR031316">
    <property type="entry name" value="FlgM_C"/>
</dbReference>
<feature type="domain" description="Anti-sigma-28 factor FlgM C-terminal" evidence="10">
    <location>
        <begin position="39"/>
        <end position="85"/>
    </location>
</feature>
<evidence type="ECO:0000256" key="8">
    <source>
        <dbReference type="ARBA" id="ARBA00030117"/>
    </source>
</evidence>
<keyword evidence="6" id="KW-0804">Transcription</keyword>
<dbReference type="InterPro" id="IPR035890">
    <property type="entry name" value="Anti-sigma-28_factor_FlgM_sf"/>
</dbReference>
<evidence type="ECO:0000256" key="2">
    <source>
        <dbReference type="ARBA" id="ARBA00017823"/>
    </source>
</evidence>
<accession>A0ABZ2RKM3</accession>
<protein>
    <recommendedName>
        <fullName evidence="2">Negative regulator of flagellin synthesis</fullName>
    </recommendedName>
    <alternativeName>
        <fullName evidence="8">Anti-sigma-28 factor</fullName>
    </alternativeName>
</protein>
<feature type="region of interest" description="Disordered" evidence="9">
    <location>
        <begin position="1"/>
        <end position="37"/>
    </location>
</feature>
<keyword evidence="5" id="KW-0805">Transcription regulation</keyword>
<evidence type="ECO:0000256" key="4">
    <source>
        <dbReference type="ARBA" id="ARBA00022795"/>
    </source>
</evidence>
<organism evidence="11 12">
    <name type="scientific">Ectopseudomonas mendocina</name>
    <name type="common">Pseudomonas mendocina</name>
    <dbReference type="NCBI Taxonomy" id="300"/>
    <lineage>
        <taxon>Bacteria</taxon>
        <taxon>Pseudomonadati</taxon>
        <taxon>Pseudomonadota</taxon>
        <taxon>Gammaproteobacteria</taxon>
        <taxon>Pseudomonadales</taxon>
        <taxon>Pseudomonadaceae</taxon>
        <taxon>Ectopseudomonas</taxon>
    </lineage>
</organism>
<comment type="function">
    <text evidence="7">Responsible for the coupling of flagellin expression to flagellar assembly by preventing expression of the flagellin genes when a component of the middle class of proteins is defective. It negatively regulates flagellar genes by inhibiting the activity of FliA by directly binding to FliA.</text>
</comment>
<dbReference type="Pfam" id="PF04316">
    <property type="entry name" value="FlgM"/>
    <property type="match status" value="1"/>
</dbReference>
<feature type="compositionally biased region" description="Polar residues" evidence="9">
    <location>
        <begin position="20"/>
        <end position="34"/>
    </location>
</feature>
<evidence type="ECO:0000256" key="1">
    <source>
        <dbReference type="ARBA" id="ARBA00005322"/>
    </source>
</evidence>
<proteinExistence type="inferred from homology"/>
<keyword evidence="12" id="KW-1185">Reference proteome</keyword>
<dbReference type="EMBL" id="CP148074">
    <property type="protein sequence ID" value="WXL25734.1"/>
    <property type="molecule type" value="Genomic_DNA"/>
</dbReference>
<evidence type="ECO:0000256" key="6">
    <source>
        <dbReference type="ARBA" id="ARBA00023163"/>
    </source>
</evidence>
<evidence type="ECO:0000313" key="11">
    <source>
        <dbReference type="EMBL" id="WXL25734.1"/>
    </source>
</evidence>
<evidence type="ECO:0000256" key="7">
    <source>
        <dbReference type="ARBA" id="ARBA00024739"/>
    </source>
</evidence>
<keyword evidence="4" id="KW-1005">Bacterial flagellum biogenesis</keyword>
<evidence type="ECO:0000256" key="5">
    <source>
        <dbReference type="ARBA" id="ARBA00023015"/>
    </source>
</evidence>
<dbReference type="Proteomes" id="UP001476583">
    <property type="component" value="Chromosome"/>
</dbReference>
<keyword evidence="11" id="KW-0966">Cell projection</keyword>
<evidence type="ECO:0000313" key="12">
    <source>
        <dbReference type="Proteomes" id="UP001476583"/>
    </source>
</evidence>
<evidence type="ECO:0000256" key="3">
    <source>
        <dbReference type="ARBA" id="ARBA00022491"/>
    </source>
</evidence>
<keyword evidence="11" id="KW-0282">Flagellum</keyword>
<name>A0ABZ2RKM3_ECTME</name>
<dbReference type="InterPro" id="IPR007412">
    <property type="entry name" value="FlgM"/>
</dbReference>
<dbReference type="SUPFAM" id="SSF101498">
    <property type="entry name" value="Anti-sigma factor FlgM"/>
    <property type="match status" value="1"/>
</dbReference>
<evidence type="ECO:0000256" key="9">
    <source>
        <dbReference type="SAM" id="MobiDB-lite"/>
    </source>
</evidence>
<keyword evidence="3" id="KW-0678">Repressor</keyword>
<reference evidence="11 12" key="1">
    <citation type="submission" date="2024-03" db="EMBL/GenBank/DDBJ databases">
        <title>Complete genome of BD2.</title>
        <authorList>
            <person name="Cao G."/>
        </authorList>
    </citation>
    <scope>NUCLEOTIDE SEQUENCE [LARGE SCALE GENOMIC DNA]</scope>
    <source>
        <strain evidence="11 12">BD2</strain>
    </source>
</reference>
<keyword evidence="11" id="KW-0969">Cilium</keyword>
<comment type="similarity">
    <text evidence="1">Belongs to the FlgM family.</text>
</comment>